<evidence type="ECO:0000256" key="6">
    <source>
        <dbReference type="SAM" id="Phobius"/>
    </source>
</evidence>
<dbReference type="EMBL" id="CP051180">
    <property type="protein sequence ID" value="QIZ77443.1"/>
    <property type="molecule type" value="Genomic_DNA"/>
</dbReference>
<evidence type="ECO:0000313" key="7">
    <source>
        <dbReference type="EMBL" id="QIZ77443.1"/>
    </source>
</evidence>
<dbReference type="AlphaFoldDB" id="A0A6H1UGJ5"/>
<feature type="transmembrane region" description="Helical" evidence="6">
    <location>
        <begin position="271"/>
        <end position="295"/>
    </location>
</feature>
<dbReference type="KEGG" id="fes:HER31_11440"/>
<evidence type="ECO:0000256" key="4">
    <source>
        <dbReference type="ARBA" id="ARBA00022989"/>
    </source>
</evidence>
<evidence type="ECO:0000256" key="3">
    <source>
        <dbReference type="ARBA" id="ARBA00022692"/>
    </source>
</evidence>
<feature type="transmembrane region" description="Helical" evidence="6">
    <location>
        <begin position="82"/>
        <end position="101"/>
    </location>
</feature>
<protein>
    <submittedName>
        <fullName evidence="7">Sodium:sulfate symporter</fullName>
    </submittedName>
</protein>
<keyword evidence="4 6" id="KW-1133">Transmembrane helix</keyword>
<comment type="subcellular location">
    <subcellularLocation>
        <location evidence="1">Membrane</location>
        <topology evidence="1">Multi-pass membrane protein</topology>
    </subcellularLocation>
</comment>
<accession>A0A6H1UGJ5</accession>
<evidence type="ECO:0000313" key="8">
    <source>
        <dbReference type="Proteomes" id="UP000501602"/>
    </source>
</evidence>
<name>A0A6H1UGJ5_9GAMM</name>
<gene>
    <name evidence="7" type="ORF">HER31_11440</name>
</gene>
<feature type="transmembrane region" description="Helical" evidence="6">
    <location>
        <begin position="417"/>
        <end position="435"/>
    </location>
</feature>
<dbReference type="PIRSF" id="PIRSF002457">
    <property type="entry name" value="DASS"/>
    <property type="match status" value="1"/>
</dbReference>
<feature type="transmembrane region" description="Helical" evidence="6">
    <location>
        <begin position="108"/>
        <end position="125"/>
    </location>
</feature>
<dbReference type="GO" id="GO:0022857">
    <property type="term" value="F:transmembrane transporter activity"/>
    <property type="evidence" value="ECO:0007669"/>
    <property type="project" value="InterPro"/>
</dbReference>
<feature type="transmembrane region" description="Helical" evidence="6">
    <location>
        <begin position="456"/>
        <end position="478"/>
    </location>
</feature>
<organism evidence="7 8">
    <name type="scientific">Ferrimonas lipolytica</name>
    <dbReference type="NCBI Taxonomy" id="2724191"/>
    <lineage>
        <taxon>Bacteria</taxon>
        <taxon>Pseudomonadati</taxon>
        <taxon>Pseudomonadota</taxon>
        <taxon>Gammaproteobacteria</taxon>
        <taxon>Alteromonadales</taxon>
        <taxon>Ferrimonadaceae</taxon>
        <taxon>Ferrimonas</taxon>
    </lineage>
</organism>
<keyword evidence="3 6" id="KW-0812">Transmembrane</keyword>
<dbReference type="PANTHER" id="PTHR10283">
    <property type="entry name" value="SOLUTE CARRIER FAMILY 13 MEMBER"/>
    <property type="match status" value="1"/>
</dbReference>
<dbReference type="Proteomes" id="UP000501602">
    <property type="component" value="Chromosome"/>
</dbReference>
<feature type="transmembrane region" description="Helical" evidence="6">
    <location>
        <begin position="195"/>
        <end position="213"/>
    </location>
</feature>
<dbReference type="GO" id="GO:0005886">
    <property type="term" value="C:plasma membrane"/>
    <property type="evidence" value="ECO:0007669"/>
    <property type="project" value="TreeGrafter"/>
</dbReference>
<feature type="transmembrane region" description="Helical" evidence="6">
    <location>
        <begin position="234"/>
        <end position="265"/>
    </location>
</feature>
<keyword evidence="8" id="KW-1185">Reference proteome</keyword>
<feature type="transmembrane region" description="Helical" evidence="6">
    <location>
        <begin position="498"/>
        <end position="516"/>
    </location>
</feature>
<proteinExistence type="inferred from homology"/>
<feature type="transmembrane region" description="Helical" evidence="6">
    <location>
        <begin position="164"/>
        <end position="189"/>
    </location>
</feature>
<comment type="similarity">
    <text evidence="2">Belongs to the SLC13A/DASS transporter (TC 2.A.47) family. DIT1 subfamily.</text>
</comment>
<sequence length="533" mass="58533">MNSGRTLRDDPLDMSQYRMEHLPVRVKSSFEQWLQRSGVAIAVVVFTLLLLGDVPAFLTNFDPETLGKSAGKHFQDVGLEQFGFHGVAMLAIFCAAVILWITEALPNYLTSLIVIITMVLTGVLPERVAYAQLGHPIMWLNILSFILASMLVTCGAAKRFALWFICRFGTSATPIFFSFMVINLVLSAFISATTAKAAILMPIFMVIAAVYGARGGDNKNNFGRNLVLQNLLQINLCAGAFVTGSGANLLAASLIAGAIGGGFFFADWMVVSLPIVVCMIVIGWLLATRVFFPLAPEERLPQIEGGMERLQQELDAMGKISALEIRSIVIFVTILFFWATDRYHGVSATAVAFIGAIVALSPRIGVVNWNQVDIPWHLLMFSAGAYTLGAGFKQTDLPNLLVNAGLEHFGLGDDTPFWVFYVALTGCMMLSSLVFQSKTMRTMLFVPIAIGVAQRFGYPVMSLALPVALLIEHVYVLPFNSKPALLLYSTDHYSLSDTFKFGFSMLMIGWAGSILMGETWFRWLGYTPNGVFW</sequence>
<keyword evidence="5 6" id="KW-0472">Membrane</keyword>
<reference evidence="7 8" key="1">
    <citation type="submission" date="2020-04" db="EMBL/GenBank/DDBJ databases">
        <title>Ferrimonas sp. S7 isolated from sea water.</title>
        <authorList>
            <person name="Bae S.S."/>
            <person name="Baek K."/>
        </authorList>
    </citation>
    <scope>NUCLEOTIDE SEQUENCE [LARGE SCALE GENOMIC DNA]</scope>
    <source>
        <strain evidence="7 8">S7</strain>
    </source>
</reference>
<evidence type="ECO:0000256" key="5">
    <source>
        <dbReference type="ARBA" id="ARBA00023136"/>
    </source>
</evidence>
<feature type="transmembrane region" description="Helical" evidence="6">
    <location>
        <begin position="345"/>
        <end position="362"/>
    </location>
</feature>
<evidence type="ECO:0000256" key="2">
    <source>
        <dbReference type="ARBA" id="ARBA00007349"/>
    </source>
</evidence>
<feature type="transmembrane region" description="Helical" evidence="6">
    <location>
        <begin position="137"/>
        <end position="157"/>
    </location>
</feature>
<feature type="transmembrane region" description="Helical" evidence="6">
    <location>
        <begin position="316"/>
        <end position="339"/>
    </location>
</feature>
<feature type="transmembrane region" description="Helical" evidence="6">
    <location>
        <begin position="37"/>
        <end position="58"/>
    </location>
</feature>
<evidence type="ECO:0000256" key="1">
    <source>
        <dbReference type="ARBA" id="ARBA00004141"/>
    </source>
</evidence>
<dbReference type="InterPro" id="IPR030676">
    <property type="entry name" value="CitT-rel"/>
</dbReference>
<dbReference type="RefSeq" id="WP_168660703.1">
    <property type="nucleotide sequence ID" value="NZ_CP051180.1"/>
</dbReference>
<dbReference type="Pfam" id="PF00939">
    <property type="entry name" value="Na_sulph_symp"/>
    <property type="match status" value="1"/>
</dbReference>
<dbReference type="InterPro" id="IPR001898">
    <property type="entry name" value="SLC13A/DASS"/>
</dbReference>
<feature type="transmembrane region" description="Helical" evidence="6">
    <location>
        <begin position="374"/>
        <end position="392"/>
    </location>
</feature>